<comment type="caution">
    <text evidence="1">The sequence shown here is derived from an EMBL/GenBank/DDBJ whole genome shotgun (WGS) entry which is preliminary data.</text>
</comment>
<dbReference type="EMBL" id="JAINUG010000058">
    <property type="protein sequence ID" value="KAJ8403345.1"/>
    <property type="molecule type" value="Genomic_DNA"/>
</dbReference>
<reference evidence="1" key="1">
    <citation type="journal article" date="2023" name="Science">
        <title>Genome structures resolve the early diversification of teleost fishes.</title>
        <authorList>
            <person name="Parey E."/>
            <person name="Louis A."/>
            <person name="Montfort J."/>
            <person name="Bouchez O."/>
            <person name="Roques C."/>
            <person name="Iampietro C."/>
            <person name="Lluch J."/>
            <person name="Castinel A."/>
            <person name="Donnadieu C."/>
            <person name="Desvignes T."/>
            <person name="Floi Bucao C."/>
            <person name="Jouanno E."/>
            <person name="Wen M."/>
            <person name="Mejri S."/>
            <person name="Dirks R."/>
            <person name="Jansen H."/>
            <person name="Henkel C."/>
            <person name="Chen W.J."/>
            <person name="Zahm M."/>
            <person name="Cabau C."/>
            <person name="Klopp C."/>
            <person name="Thompson A.W."/>
            <person name="Robinson-Rechavi M."/>
            <person name="Braasch I."/>
            <person name="Lecointre G."/>
            <person name="Bobe J."/>
            <person name="Postlethwait J.H."/>
            <person name="Berthelot C."/>
            <person name="Roest Crollius H."/>
            <person name="Guiguen Y."/>
        </authorList>
    </citation>
    <scope>NUCLEOTIDE SEQUENCE</scope>
    <source>
        <strain evidence="1">NC1722</strain>
    </source>
</reference>
<gene>
    <name evidence="1" type="ORF">AAFF_G00351170</name>
</gene>
<keyword evidence="2" id="KW-1185">Reference proteome</keyword>
<evidence type="ECO:0000313" key="1">
    <source>
        <dbReference type="EMBL" id="KAJ8403345.1"/>
    </source>
</evidence>
<sequence>MVPAGDSSPPADAAHCLEAPLPSLLPGAASLLHPVGRAGHPSLPAAAALPMCIFPSNRSHSPGLLAASFWGHITAGHWGATFSVGMVWSSTVAFAFVLRCHSLLLGLLLCRPQMLSCPSLLPGFAAGY</sequence>
<name>A0AAD7SJ66_9TELE</name>
<accession>A0AAD7SJ66</accession>
<protein>
    <submittedName>
        <fullName evidence="1">Uncharacterized protein</fullName>
    </submittedName>
</protein>
<dbReference type="Proteomes" id="UP001221898">
    <property type="component" value="Unassembled WGS sequence"/>
</dbReference>
<dbReference type="AlphaFoldDB" id="A0AAD7SJ66"/>
<organism evidence="1 2">
    <name type="scientific">Aldrovandia affinis</name>
    <dbReference type="NCBI Taxonomy" id="143900"/>
    <lineage>
        <taxon>Eukaryota</taxon>
        <taxon>Metazoa</taxon>
        <taxon>Chordata</taxon>
        <taxon>Craniata</taxon>
        <taxon>Vertebrata</taxon>
        <taxon>Euteleostomi</taxon>
        <taxon>Actinopterygii</taxon>
        <taxon>Neopterygii</taxon>
        <taxon>Teleostei</taxon>
        <taxon>Notacanthiformes</taxon>
        <taxon>Halosauridae</taxon>
        <taxon>Aldrovandia</taxon>
    </lineage>
</organism>
<evidence type="ECO:0000313" key="2">
    <source>
        <dbReference type="Proteomes" id="UP001221898"/>
    </source>
</evidence>
<proteinExistence type="predicted"/>